<dbReference type="RefSeq" id="WP_091342291.1">
    <property type="nucleotide sequence ID" value="NZ_FNRM01000004.1"/>
</dbReference>
<evidence type="ECO:0000259" key="1">
    <source>
        <dbReference type="Pfam" id="PF07866"/>
    </source>
</evidence>
<name>A0A1H4CFT5_ALKAM</name>
<feature type="domain" description="DUF1653" evidence="1">
    <location>
        <begin position="13"/>
        <end position="73"/>
    </location>
</feature>
<organism evidence="2 3">
    <name type="scientific">Alkalimonas amylolytica</name>
    <dbReference type="NCBI Taxonomy" id="152573"/>
    <lineage>
        <taxon>Bacteria</taxon>
        <taxon>Pseudomonadati</taxon>
        <taxon>Pseudomonadota</taxon>
        <taxon>Gammaproteobacteria</taxon>
        <taxon>Alkalimonas</taxon>
    </lineage>
</organism>
<evidence type="ECO:0000313" key="3">
    <source>
        <dbReference type="Proteomes" id="UP000198773"/>
    </source>
</evidence>
<protein>
    <recommendedName>
        <fullName evidence="1">DUF1653 domain-containing protein</fullName>
    </recommendedName>
</protein>
<dbReference type="STRING" id="152573.SAMN04488051_104142"/>
<accession>A0A1H4CFT5</accession>
<dbReference type="InterPro" id="IPR037135">
    <property type="entry name" value="DUF1653-like_dom_sf"/>
</dbReference>
<keyword evidence="3" id="KW-1185">Reference proteome</keyword>
<reference evidence="2 3" key="1">
    <citation type="submission" date="2016-10" db="EMBL/GenBank/DDBJ databases">
        <authorList>
            <person name="de Groot N.N."/>
        </authorList>
    </citation>
    <scope>NUCLEOTIDE SEQUENCE [LARGE SCALE GENOMIC DNA]</scope>
    <source>
        <strain evidence="2 3">CGMCC 1.3430</strain>
    </source>
</reference>
<dbReference type="Pfam" id="PF07866">
    <property type="entry name" value="DUF1653"/>
    <property type="match status" value="1"/>
</dbReference>
<gene>
    <name evidence="2" type="ORF">SAMN04488051_104142</name>
</gene>
<dbReference type="InterPro" id="IPR023387">
    <property type="entry name" value="DUF1653-like_dom"/>
</dbReference>
<evidence type="ECO:0000313" key="2">
    <source>
        <dbReference type="EMBL" id="SEA59251.1"/>
    </source>
</evidence>
<dbReference type="OrthoDB" id="371169at2"/>
<proteinExistence type="predicted"/>
<sequence>MKTEPDNPLIKPGYYQHYKGPYYQVLDLARHSETEEWLVIYRPLYGDRALWARPLAMFCEQVSHQGALIPRFRYLGDTLPQ</sequence>
<dbReference type="AlphaFoldDB" id="A0A1H4CFT5"/>
<dbReference type="Proteomes" id="UP000198773">
    <property type="component" value="Unassembled WGS sequence"/>
</dbReference>
<dbReference type="EMBL" id="FNRM01000004">
    <property type="protein sequence ID" value="SEA59251.1"/>
    <property type="molecule type" value="Genomic_DNA"/>
</dbReference>
<dbReference type="Gene3D" id="2.30.30.320">
    <property type="entry name" value="DUF1653-like domain"/>
    <property type="match status" value="1"/>
</dbReference>